<dbReference type="PANTHER" id="PTHR22761">
    <property type="entry name" value="CHARGED MULTIVESICULAR BODY PROTEIN"/>
    <property type="match status" value="1"/>
</dbReference>
<dbReference type="Gene3D" id="1.10.287.1060">
    <property type="entry name" value="ESAT-6-like"/>
    <property type="match status" value="1"/>
</dbReference>
<dbReference type="InterPro" id="IPR005024">
    <property type="entry name" value="Snf7_fam"/>
</dbReference>
<dbReference type="GO" id="GO:0009898">
    <property type="term" value="C:cytoplasmic side of plasma membrane"/>
    <property type="evidence" value="ECO:0007669"/>
    <property type="project" value="TreeGrafter"/>
</dbReference>
<dbReference type="GO" id="GO:0000815">
    <property type="term" value="C:ESCRT III complex"/>
    <property type="evidence" value="ECO:0007669"/>
    <property type="project" value="TreeGrafter"/>
</dbReference>
<dbReference type="VEuPathDB" id="VectorBase:ADIR009853"/>
<dbReference type="STRING" id="7168.A0A182NQB8"/>
<protein>
    <recommendedName>
        <fullName evidence="4">Charged multivesicular body protein 7</fullName>
    </recommendedName>
</protein>
<dbReference type="Proteomes" id="UP000075884">
    <property type="component" value="Unassembled WGS sequence"/>
</dbReference>
<evidence type="ECO:0000256" key="1">
    <source>
        <dbReference type="ARBA" id="ARBA00006190"/>
    </source>
</evidence>
<evidence type="ECO:0008006" key="4">
    <source>
        <dbReference type="Google" id="ProtNLM"/>
    </source>
</evidence>
<dbReference type="GO" id="GO:0005771">
    <property type="term" value="C:multivesicular body"/>
    <property type="evidence" value="ECO:0007669"/>
    <property type="project" value="TreeGrafter"/>
</dbReference>
<reference evidence="2" key="2">
    <citation type="submission" date="2020-05" db="UniProtKB">
        <authorList>
            <consortium name="EnsemblMetazoa"/>
        </authorList>
    </citation>
    <scope>IDENTIFICATION</scope>
    <source>
        <strain evidence="2">WRAIR2</strain>
    </source>
</reference>
<dbReference type="Pfam" id="PF25880">
    <property type="entry name" value="WHD_CHMP7_1st"/>
    <property type="match status" value="1"/>
</dbReference>
<evidence type="ECO:0000313" key="2">
    <source>
        <dbReference type="EnsemblMetazoa" id="ADIR009853-PA"/>
    </source>
</evidence>
<name>A0A182NQB8_9DIPT</name>
<dbReference type="PANTHER" id="PTHR22761:SF21">
    <property type="entry name" value="CHARGED MULTIVESICULAR BODY PROTEIN 7"/>
    <property type="match status" value="1"/>
</dbReference>
<keyword evidence="3" id="KW-1185">Reference proteome</keyword>
<comment type="similarity">
    <text evidence="1">Belongs to the SNF7 family.</text>
</comment>
<organism evidence="2 3">
    <name type="scientific">Anopheles dirus</name>
    <dbReference type="NCBI Taxonomy" id="7168"/>
    <lineage>
        <taxon>Eukaryota</taxon>
        <taxon>Metazoa</taxon>
        <taxon>Ecdysozoa</taxon>
        <taxon>Arthropoda</taxon>
        <taxon>Hexapoda</taxon>
        <taxon>Insecta</taxon>
        <taxon>Pterygota</taxon>
        <taxon>Neoptera</taxon>
        <taxon>Endopterygota</taxon>
        <taxon>Diptera</taxon>
        <taxon>Nematocera</taxon>
        <taxon>Culicoidea</taxon>
        <taxon>Culicidae</taxon>
        <taxon>Anophelinae</taxon>
        <taxon>Anopheles</taxon>
    </lineage>
</organism>
<dbReference type="AlphaFoldDB" id="A0A182NQB8"/>
<accession>A0A182NQB8</accession>
<dbReference type="Pfam" id="PF03357">
    <property type="entry name" value="Snf7"/>
    <property type="match status" value="1"/>
</dbReference>
<proteinExistence type="inferred from homology"/>
<reference evidence="3" key="1">
    <citation type="submission" date="2013-03" db="EMBL/GenBank/DDBJ databases">
        <title>The Genome Sequence of Anopheles dirus WRAIR2.</title>
        <authorList>
            <consortium name="The Broad Institute Genomics Platform"/>
            <person name="Neafsey D.E."/>
            <person name="Walton C."/>
            <person name="Walker B."/>
            <person name="Young S.K."/>
            <person name="Zeng Q."/>
            <person name="Gargeya S."/>
            <person name="Fitzgerald M."/>
            <person name="Haas B."/>
            <person name="Abouelleil A."/>
            <person name="Allen A.W."/>
            <person name="Alvarado L."/>
            <person name="Arachchi H.M."/>
            <person name="Berlin A.M."/>
            <person name="Chapman S.B."/>
            <person name="Gainer-Dewar J."/>
            <person name="Goldberg J."/>
            <person name="Griggs A."/>
            <person name="Gujja S."/>
            <person name="Hansen M."/>
            <person name="Howarth C."/>
            <person name="Imamovic A."/>
            <person name="Ireland A."/>
            <person name="Larimer J."/>
            <person name="McCowan C."/>
            <person name="Murphy C."/>
            <person name="Pearson M."/>
            <person name="Poon T.W."/>
            <person name="Priest M."/>
            <person name="Roberts A."/>
            <person name="Saif S."/>
            <person name="Shea T."/>
            <person name="Sisk P."/>
            <person name="Sykes S."/>
            <person name="Wortman J."/>
            <person name="Nusbaum C."/>
            <person name="Birren B."/>
        </authorList>
    </citation>
    <scope>NUCLEOTIDE SEQUENCE [LARGE SCALE GENOMIC DNA]</scope>
    <source>
        <strain evidence="3">WRAIR2</strain>
    </source>
</reference>
<dbReference type="GO" id="GO:0006900">
    <property type="term" value="P:vesicle budding from membrane"/>
    <property type="evidence" value="ECO:0007669"/>
    <property type="project" value="TreeGrafter"/>
</dbReference>
<evidence type="ECO:0000313" key="3">
    <source>
        <dbReference type="Proteomes" id="UP000075884"/>
    </source>
</evidence>
<dbReference type="GO" id="GO:0032511">
    <property type="term" value="P:late endosome to vacuole transport via multivesicular body sorting pathway"/>
    <property type="evidence" value="ECO:0007669"/>
    <property type="project" value="TreeGrafter"/>
</dbReference>
<dbReference type="EnsemblMetazoa" id="ADIR009853-RA">
    <property type="protein sequence ID" value="ADIR009853-PA"/>
    <property type="gene ID" value="ADIR009853"/>
</dbReference>
<sequence>MEHNKSVEEKRDTFFPDDSFFPECWSDDRRMGVLLAEFRPRQLNAVSYDTKMKFWKDLILSYCRTFGSSVVSISMLKERFRRKGTVPYCLHTVFEDMLAKGELCIGSELNTNKSASGAVGLNLWTVGQIIKAPLKWGYGAVRDTVLGPPNMNENDQFIAMQIAQVHAQMIDDTVIKRELYGKVMKYDDLTVLFNDASLITRQGLQPALNLLEQTERLTRDYVTIDGTKIDLIKFAGLNSTRAEQITHIERSIIELEQTETQLTNHIHMIEQKISQTMEQVREYIRDGRKQMAKTHLKKKNVLEKSLQNKISALETLQTILSQIHNCQMDKNVIEAYKLGTTSLKKTFDDAGITVDQLDETLADVKDVLQQHEEMVSMIGTVSNNDDTDELELEQELSDLLDMKLAESNIDGHNIPQQPTVPVNNPNDFDKEIEKRLAALK</sequence>